<evidence type="ECO:0000256" key="1">
    <source>
        <dbReference type="SAM" id="MobiDB-lite"/>
    </source>
</evidence>
<protein>
    <submittedName>
        <fullName evidence="2">Uncharacterized protein</fullName>
    </submittedName>
</protein>
<gene>
    <name evidence="2" type="ORF">FMEXI_4232</name>
</gene>
<dbReference type="AlphaFoldDB" id="A0A8H5N0Y3"/>
<evidence type="ECO:0000313" key="2">
    <source>
        <dbReference type="EMBL" id="KAF5549531.1"/>
    </source>
</evidence>
<sequence>MLASGYCKDLTHLCQLQITELLLTNRPKLHHQLRHDTLSPRQWVEAIRSPHPDFVRLEQRATSGRVPAPASAWARSESLGISAERPTETVITAVPTATARKYWVSGLGSHAATATVPVKNASTADVTEATEQDEDTPALAELPRPDNESLGKRRIPTLEKLITQSQIRNEVSITTHPGNIDFDAFRKAIYPKSPECQQAPIEYTRGIAEQGCCSMDG</sequence>
<evidence type="ECO:0000313" key="3">
    <source>
        <dbReference type="Proteomes" id="UP000522262"/>
    </source>
</evidence>
<keyword evidence="3" id="KW-1185">Reference proteome</keyword>
<organism evidence="2 3">
    <name type="scientific">Fusarium mexicanum</name>
    <dbReference type="NCBI Taxonomy" id="751941"/>
    <lineage>
        <taxon>Eukaryota</taxon>
        <taxon>Fungi</taxon>
        <taxon>Dikarya</taxon>
        <taxon>Ascomycota</taxon>
        <taxon>Pezizomycotina</taxon>
        <taxon>Sordariomycetes</taxon>
        <taxon>Hypocreomycetidae</taxon>
        <taxon>Hypocreales</taxon>
        <taxon>Nectriaceae</taxon>
        <taxon>Fusarium</taxon>
        <taxon>Fusarium fujikuroi species complex</taxon>
    </lineage>
</organism>
<accession>A0A8H5N0Y3</accession>
<dbReference type="EMBL" id="JAAOAM010000088">
    <property type="protein sequence ID" value="KAF5549531.1"/>
    <property type="molecule type" value="Genomic_DNA"/>
</dbReference>
<comment type="caution">
    <text evidence="2">The sequence shown here is derived from an EMBL/GenBank/DDBJ whole genome shotgun (WGS) entry which is preliminary data.</text>
</comment>
<proteinExistence type="predicted"/>
<reference evidence="2 3" key="1">
    <citation type="submission" date="2020-05" db="EMBL/GenBank/DDBJ databases">
        <title>Identification and distribution of gene clusters putatively required for synthesis of sphingolipid metabolism inhibitors in phylogenetically diverse species of the filamentous fungus Fusarium.</title>
        <authorList>
            <person name="Kim H.-S."/>
            <person name="Busman M."/>
            <person name="Brown D.W."/>
            <person name="Divon H."/>
            <person name="Uhlig S."/>
            <person name="Proctor R.H."/>
        </authorList>
    </citation>
    <scope>NUCLEOTIDE SEQUENCE [LARGE SCALE GENOMIC DNA]</scope>
    <source>
        <strain evidence="2 3">NRRL 53147</strain>
    </source>
</reference>
<name>A0A8H5N0Y3_9HYPO</name>
<feature type="region of interest" description="Disordered" evidence="1">
    <location>
        <begin position="122"/>
        <end position="151"/>
    </location>
</feature>
<dbReference type="Proteomes" id="UP000522262">
    <property type="component" value="Unassembled WGS sequence"/>
</dbReference>